<name>A0A415PSB1_BACSE</name>
<accession>A0A415PSB1</accession>
<dbReference type="AlphaFoldDB" id="A0A415PSB1"/>
<protein>
    <submittedName>
        <fullName evidence="1">Uncharacterized protein</fullName>
    </submittedName>
</protein>
<evidence type="ECO:0000313" key="1">
    <source>
        <dbReference type="EMBL" id="RHM15779.1"/>
    </source>
</evidence>
<reference evidence="1 2" key="1">
    <citation type="submission" date="2018-08" db="EMBL/GenBank/DDBJ databases">
        <title>A genome reference for cultivated species of the human gut microbiota.</title>
        <authorList>
            <person name="Zou Y."/>
            <person name="Xue W."/>
            <person name="Luo G."/>
        </authorList>
    </citation>
    <scope>NUCLEOTIDE SEQUENCE [LARGE SCALE GENOMIC DNA]</scope>
    <source>
        <strain evidence="1 2">AF35-20</strain>
    </source>
</reference>
<comment type="caution">
    <text evidence="1">The sequence shown here is derived from an EMBL/GenBank/DDBJ whole genome shotgun (WGS) entry which is preliminary data.</text>
</comment>
<dbReference type="Proteomes" id="UP000284604">
    <property type="component" value="Unassembled WGS sequence"/>
</dbReference>
<gene>
    <name evidence="1" type="ORF">DWZ78_15440</name>
</gene>
<organism evidence="1 2">
    <name type="scientific">Bacteroides stercoris</name>
    <dbReference type="NCBI Taxonomy" id="46506"/>
    <lineage>
        <taxon>Bacteria</taxon>
        <taxon>Pseudomonadati</taxon>
        <taxon>Bacteroidota</taxon>
        <taxon>Bacteroidia</taxon>
        <taxon>Bacteroidales</taxon>
        <taxon>Bacteroidaceae</taxon>
        <taxon>Bacteroides</taxon>
    </lineage>
</organism>
<dbReference type="EMBL" id="QRPN01000025">
    <property type="protein sequence ID" value="RHM15779.1"/>
    <property type="molecule type" value="Genomic_DNA"/>
</dbReference>
<sequence length="102" mass="11635">MCENEKELSIELQIAKFVRTTKCSFKLGSNSLNVNKIDQLSILSYTPGDFEKWNTKYNGNIKLEISDEKGGYLTNSYNIIGYANIKNNTVITIDSIIDVYKR</sequence>
<dbReference type="RefSeq" id="WP_118399676.1">
    <property type="nucleotide sequence ID" value="NZ_QRPN01000025.1"/>
</dbReference>
<proteinExistence type="predicted"/>
<evidence type="ECO:0000313" key="2">
    <source>
        <dbReference type="Proteomes" id="UP000284604"/>
    </source>
</evidence>